<evidence type="ECO:0000256" key="1">
    <source>
        <dbReference type="SAM" id="MobiDB-lite"/>
    </source>
</evidence>
<sequence length="143" mass="16453">MKHDFSFKHDESKALIGFELLDRITKKEFIGGHARVVIDELYKSGCLETLQNRMRACAMTVEEHLADRMQALLWLLGSVRSLLQLHVDALNSTQSASRVHREAEQKMEARIPLSEGGQDLDRHPLSREPFTQEPFSQGMDHRR</sequence>
<keyword evidence="3" id="KW-1185">Reference proteome</keyword>
<dbReference type="GeneID" id="22910444"/>
<reference evidence="2" key="1">
    <citation type="submission" date="2013-12" db="EMBL/GenBank/DDBJ databases">
        <authorList>
            <person name="Omoto C.K."/>
            <person name="Sibley D."/>
            <person name="Venepally P."/>
            <person name="Hadjithomas M."/>
            <person name="Karamycheva S."/>
            <person name="Brunk B."/>
            <person name="Roos D."/>
            <person name="Caler E."/>
            <person name="Lorenzi H."/>
        </authorList>
    </citation>
    <scope>NUCLEOTIDE SEQUENCE</scope>
</reference>
<dbReference type="Proteomes" id="UP000019763">
    <property type="component" value="Unassembled WGS sequence"/>
</dbReference>
<gene>
    <name evidence="2" type="ORF">GNI_004970</name>
</gene>
<dbReference type="EMBL" id="AFNH02000039">
    <property type="protein sequence ID" value="EZG88355.1"/>
    <property type="molecule type" value="Genomic_DNA"/>
</dbReference>
<accession>A0A023BDQ1</accession>
<proteinExistence type="predicted"/>
<feature type="region of interest" description="Disordered" evidence="1">
    <location>
        <begin position="93"/>
        <end position="143"/>
    </location>
</feature>
<protein>
    <submittedName>
        <fullName evidence="2">Uncharacterized protein</fullName>
    </submittedName>
</protein>
<comment type="caution">
    <text evidence="2">The sequence shown here is derived from an EMBL/GenBank/DDBJ whole genome shotgun (WGS) entry which is preliminary data.</text>
</comment>
<evidence type="ECO:0000313" key="2">
    <source>
        <dbReference type="EMBL" id="EZG88355.1"/>
    </source>
</evidence>
<dbReference type="VEuPathDB" id="CryptoDB:GNI_004970"/>
<dbReference type="AlphaFoldDB" id="A0A023BDQ1"/>
<dbReference type="RefSeq" id="XP_011128582.1">
    <property type="nucleotide sequence ID" value="XM_011130280.1"/>
</dbReference>
<name>A0A023BDQ1_GRENI</name>
<evidence type="ECO:0000313" key="3">
    <source>
        <dbReference type="Proteomes" id="UP000019763"/>
    </source>
</evidence>
<feature type="compositionally biased region" description="Basic and acidic residues" evidence="1">
    <location>
        <begin position="99"/>
        <end position="109"/>
    </location>
</feature>
<organism evidence="2 3">
    <name type="scientific">Gregarina niphandrodes</name>
    <name type="common">Septate eugregarine</name>
    <dbReference type="NCBI Taxonomy" id="110365"/>
    <lineage>
        <taxon>Eukaryota</taxon>
        <taxon>Sar</taxon>
        <taxon>Alveolata</taxon>
        <taxon>Apicomplexa</taxon>
        <taxon>Conoidasida</taxon>
        <taxon>Gregarinasina</taxon>
        <taxon>Eugregarinorida</taxon>
        <taxon>Gregarinidae</taxon>
        <taxon>Gregarina</taxon>
    </lineage>
</organism>